<keyword evidence="9" id="KW-1185">Reference proteome</keyword>
<proteinExistence type="inferred from homology"/>
<organism evidence="8 9">
    <name type="scientific">Castilleja foliolosa</name>
    <dbReference type="NCBI Taxonomy" id="1961234"/>
    <lineage>
        <taxon>Eukaryota</taxon>
        <taxon>Viridiplantae</taxon>
        <taxon>Streptophyta</taxon>
        <taxon>Embryophyta</taxon>
        <taxon>Tracheophyta</taxon>
        <taxon>Spermatophyta</taxon>
        <taxon>Magnoliopsida</taxon>
        <taxon>eudicotyledons</taxon>
        <taxon>Gunneridae</taxon>
        <taxon>Pentapetalae</taxon>
        <taxon>asterids</taxon>
        <taxon>lamiids</taxon>
        <taxon>Lamiales</taxon>
        <taxon>Orobanchaceae</taxon>
        <taxon>Pedicularideae</taxon>
        <taxon>Castillejinae</taxon>
        <taxon>Castilleja</taxon>
    </lineage>
</organism>
<reference evidence="9" key="1">
    <citation type="journal article" date="2024" name="IScience">
        <title>Strigolactones Initiate the Formation of Haustorium-like Structures in Castilleja.</title>
        <authorList>
            <person name="Buerger M."/>
            <person name="Peterson D."/>
            <person name="Chory J."/>
        </authorList>
    </citation>
    <scope>NUCLEOTIDE SEQUENCE [LARGE SCALE GENOMIC DNA]</scope>
</reference>
<evidence type="ECO:0000313" key="9">
    <source>
        <dbReference type="Proteomes" id="UP001632038"/>
    </source>
</evidence>
<comment type="caution">
    <text evidence="8">The sequence shown here is derived from an EMBL/GenBank/DDBJ whole genome shotgun (WGS) entry which is preliminary data.</text>
</comment>
<evidence type="ECO:0000256" key="3">
    <source>
        <dbReference type="ARBA" id="ARBA00023013"/>
    </source>
</evidence>
<feature type="region of interest" description="Disordered" evidence="6">
    <location>
        <begin position="108"/>
        <end position="148"/>
    </location>
</feature>
<dbReference type="GO" id="GO:0004861">
    <property type="term" value="F:cyclin-dependent protein serine/threonine kinase inhibitor activity"/>
    <property type="evidence" value="ECO:0007669"/>
    <property type="project" value="UniProtKB-UniRule"/>
</dbReference>
<evidence type="ECO:0000256" key="1">
    <source>
        <dbReference type="ARBA" id="ARBA00004642"/>
    </source>
</evidence>
<name>A0ABD3DDR8_9LAMI</name>
<dbReference type="Proteomes" id="UP001632038">
    <property type="component" value="Unassembled WGS sequence"/>
</dbReference>
<comment type="subcellular location">
    <subcellularLocation>
        <location evidence="1">Nucleus</location>
        <location evidence="1">Nucleoplasm</location>
    </subcellularLocation>
</comment>
<dbReference type="Pfam" id="PF02234">
    <property type="entry name" value="CDI"/>
    <property type="match status" value="1"/>
</dbReference>
<keyword evidence="3 5" id="KW-0649">Protein kinase inhibitor</keyword>
<feature type="domain" description="Cyclin-dependent kinase inhibitor" evidence="7">
    <location>
        <begin position="150"/>
        <end position="193"/>
    </location>
</feature>
<dbReference type="PIRSF" id="PIRSF017811">
    <property type="entry name" value="CDK_inhib_pln"/>
    <property type="match status" value="1"/>
</dbReference>
<feature type="compositionally biased region" description="Low complexity" evidence="6">
    <location>
        <begin position="36"/>
        <end position="51"/>
    </location>
</feature>
<comment type="similarity">
    <text evidence="2 5">Belongs to the CDI family. ICK/KRP subfamily.</text>
</comment>
<evidence type="ECO:0000259" key="7">
    <source>
        <dbReference type="Pfam" id="PF02234"/>
    </source>
</evidence>
<feature type="region of interest" description="Disordered" evidence="6">
    <location>
        <begin position="1"/>
        <end position="51"/>
    </location>
</feature>
<evidence type="ECO:0000256" key="6">
    <source>
        <dbReference type="SAM" id="MobiDB-lite"/>
    </source>
</evidence>
<keyword evidence="4" id="KW-0131">Cell cycle</keyword>
<evidence type="ECO:0000313" key="8">
    <source>
        <dbReference type="EMBL" id="KAL3640278.1"/>
    </source>
</evidence>
<evidence type="ECO:0000256" key="4">
    <source>
        <dbReference type="ARBA" id="ARBA00023306"/>
    </source>
</evidence>
<dbReference type="Gene3D" id="4.10.365.10">
    <property type="entry name" value="p27"/>
    <property type="match status" value="1"/>
</dbReference>
<dbReference type="PANTHER" id="PTHR46776">
    <property type="entry name" value="CYCLIN-DEPENDENT KINASE INHIBITOR 4-RELATED"/>
    <property type="match status" value="1"/>
</dbReference>
<feature type="compositionally biased region" description="Low complexity" evidence="6">
    <location>
        <begin position="133"/>
        <end position="144"/>
    </location>
</feature>
<dbReference type="EMBL" id="JAVIJP010000017">
    <property type="protein sequence ID" value="KAL3640278.1"/>
    <property type="molecule type" value="Genomic_DNA"/>
</dbReference>
<sequence length="198" mass="21532">MEKAAQVTATGRKRKNSLEELELSTSSAQLKTRRLSAATSENSASSAANCGNSTCEIDGRDHVSASCCSSDGSSELSKLSSKFVDLEENEAAAVGFFATSAVDDSLDCTERRDMKPSVESGELESTAMPPHDSNSNSNSHGRSSTAEKIMPSEAELEDFFATAEKNLQKKFIDKYNFDIVKDQPLEGRYEWVQIKLNP</sequence>
<gene>
    <name evidence="8" type="ORF">CASFOL_015246</name>
</gene>
<dbReference type="InterPro" id="IPR003175">
    <property type="entry name" value="CDI_dom"/>
</dbReference>
<protein>
    <recommendedName>
        <fullName evidence="5">Cyclin-dependent kinase inhibitor</fullName>
    </recommendedName>
</protein>
<accession>A0ABD3DDR8</accession>
<dbReference type="InterPro" id="IPR044275">
    <property type="entry name" value="KRP"/>
</dbReference>
<evidence type="ECO:0000256" key="5">
    <source>
        <dbReference type="PIRNR" id="PIRNR017811"/>
    </source>
</evidence>
<dbReference type="InterPro" id="IPR044898">
    <property type="entry name" value="CDI_dom_sf"/>
</dbReference>
<evidence type="ECO:0000256" key="2">
    <source>
        <dbReference type="ARBA" id="ARBA00010274"/>
    </source>
</evidence>
<dbReference type="GO" id="GO:0005654">
    <property type="term" value="C:nucleoplasm"/>
    <property type="evidence" value="ECO:0007669"/>
    <property type="project" value="UniProtKB-SubCell"/>
</dbReference>
<dbReference type="AlphaFoldDB" id="A0ABD3DDR8"/>